<sequence length="180" mass="20754">MVFAQFKSLYLWLLLFSLALRDSIGSAQHDSVTVTVDTEAIRWDKSFYDEAKYRSGRRMGALWKGEEKSRIQNTGNPKNSQNQELRLASNTKKDIKFRMKTEASGPKPVNYYSFPYNGRSIGSKESHSVSYRATDQFQKTKTENYIDAVAEVYNMMAKDYHTKAKSKPPINNQQPFDEEP</sequence>
<feature type="signal peptide" evidence="1">
    <location>
        <begin position="1"/>
        <end position="27"/>
    </location>
</feature>
<keyword evidence="1" id="KW-0732">Signal</keyword>
<comment type="caution">
    <text evidence="2">The sequence shown here is derived from an EMBL/GenBank/DDBJ whole genome shotgun (WGS) entry which is preliminary data.</text>
</comment>
<dbReference type="PANTHER" id="PTHR36313:SF7">
    <property type="entry name" value="OS09G0474600 PROTEIN"/>
    <property type="match status" value="1"/>
</dbReference>
<dbReference type="GO" id="GO:0008083">
    <property type="term" value="F:growth factor activity"/>
    <property type="evidence" value="ECO:0007669"/>
    <property type="project" value="InterPro"/>
</dbReference>
<evidence type="ECO:0000256" key="1">
    <source>
        <dbReference type="SAM" id="SignalP"/>
    </source>
</evidence>
<name>A0A8T3BSM9_DENNO</name>
<dbReference type="GO" id="GO:0010082">
    <property type="term" value="P:regulation of root meristem growth"/>
    <property type="evidence" value="ECO:0007669"/>
    <property type="project" value="InterPro"/>
</dbReference>
<dbReference type="PANTHER" id="PTHR36313">
    <property type="entry name" value="ROOT MERISTEM GROWTH FACTOR 2"/>
    <property type="match status" value="1"/>
</dbReference>
<reference evidence="2" key="1">
    <citation type="journal article" date="2022" name="Front. Genet.">
        <title>Chromosome-Scale Assembly of the Dendrobium nobile Genome Provides Insights Into the Molecular Mechanism of the Biosynthesis of the Medicinal Active Ingredient of Dendrobium.</title>
        <authorList>
            <person name="Xu Q."/>
            <person name="Niu S.-C."/>
            <person name="Li K.-L."/>
            <person name="Zheng P.-J."/>
            <person name="Zhang X.-J."/>
            <person name="Jia Y."/>
            <person name="Liu Y."/>
            <person name="Niu Y.-X."/>
            <person name="Yu L.-H."/>
            <person name="Chen D.-F."/>
            <person name="Zhang G.-Q."/>
        </authorList>
    </citation>
    <scope>NUCLEOTIDE SEQUENCE</scope>
    <source>
        <tissue evidence="2">Leaf</tissue>
    </source>
</reference>
<feature type="chain" id="PRO_5035875248" evidence="1">
    <location>
        <begin position="28"/>
        <end position="180"/>
    </location>
</feature>
<protein>
    <submittedName>
        <fullName evidence="2">Uncharacterized protein</fullName>
    </submittedName>
</protein>
<keyword evidence="3" id="KW-1185">Reference proteome</keyword>
<dbReference type="OrthoDB" id="787090at2759"/>
<gene>
    <name evidence="2" type="ORF">KFK09_006163</name>
</gene>
<dbReference type="Proteomes" id="UP000829196">
    <property type="component" value="Unassembled WGS sequence"/>
</dbReference>
<dbReference type="EMBL" id="JAGYWB010000006">
    <property type="protein sequence ID" value="KAI0518727.1"/>
    <property type="molecule type" value="Genomic_DNA"/>
</dbReference>
<organism evidence="2 3">
    <name type="scientific">Dendrobium nobile</name>
    <name type="common">Orchid</name>
    <dbReference type="NCBI Taxonomy" id="94219"/>
    <lineage>
        <taxon>Eukaryota</taxon>
        <taxon>Viridiplantae</taxon>
        <taxon>Streptophyta</taxon>
        <taxon>Embryophyta</taxon>
        <taxon>Tracheophyta</taxon>
        <taxon>Spermatophyta</taxon>
        <taxon>Magnoliopsida</taxon>
        <taxon>Liliopsida</taxon>
        <taxon>Asparagales</taxon>
        <taxon>Orchidaceae</taxon>
        <taxon>Epidendroideae</taxon>
        <taxon>Malaxideae</taxon>
        <taxon>Dendrobiinae</taxon>
        <taxon>Dendrobium</taxon>
    </lineage>
</organism>
<evidence type="ECO:0000313" key="3">
    <source>
        <dbReference type="Proteomes" id="UP000829196"/>
    </source>
</evidence>
<evidence type="ECO:0000313" key="2">
    <source>
        <dbReference type="EMBL" id="KAI0518727.1"/>
    </source>
</evidence>
<dbReference type="AlphaFoldDB" id="A0A8T3BSM9"/>
<accession>A0A8T3BSM9</accession>
<proteinExistence type="predicted"/>
<dbReference type="InterPro" id="IPR038804">
    <property type="entry name" value="RGF3"/>
</dbReference>